<proteinExistence type="predicted"/>
<sequence length="223" mass="25351">MLLLPNTYCHLVKIRGSLPQSDLAATTKTDIFSEALAKSLIGDELRIDVFPCPPDRSTSPYRHISSGTLRDALQGDLWFPSQHSNRRRVTALERQVRWGDGTEPLTRMSMHRQESLSSPFVQRIITRGTRIRNIRETHPGYARARIWAARGYAPLLPLEATDRRWLRLRVDPHLRLRATDSYTGLQDAGRPFRNCRDCNIAFVQQNAHPRARATACVAVVLSS</sequence>
<organism evidence="1 2">
    <name type="scientific">Athelia psychrophila</name>
    <dbReference type="NCBI Taxonomy" id="1759441"/>
    <lineage>
        <taxon>Eukaryota</taxon>
        <taxon>Fungi</taxon>
        <taxon>Dikarya</taxon>
        <taxon>Basidiomycota</taxon>
        <taxon>Agaricomycotina</taxon>
        <taxon>Agaricomycetes</taxon>
        <taxon>Agaricomycetidae</taxon>
        <taxon>Atheliales</taxon>
        <taxon>Atheliaceae</taxon>
        <taxon>Athelia</taxon>
    </lineage>
</organism>
<reference evidence="1 2" key="1">
    <citation type="journal article" date="2016" name="Mol. Biol. Evol.">
        <title>Comparative Genomics of Early-Diverging Mushroom-Forming Fungi Provides Insights into the Origins of Lignocellulose Decay Capabilities.</title>
        <authorList>
            <person name="Nagy L.G."/>
            <person name="Riley R."/>
            <person name="Tritt A."/>
            <person name="Adam C."/>
            <person name="Daum C."/>
            <person name="Floudas D."/>
            <person name="Sun H."/>
            <person name="Yadav J.S."/>
            <person name="Pangilinan J."/>
            <person name="Larsson K.H."/>
            <person name="Matsuura K."/>
            <person name="Barry K."/>
            <person name="Labutti K."/>
            <person name="Kuo R."/>
            <person name="Ohm R.A."/>
            <person name="Bhattacharya S.S."/>
            <person name="Shirouzu T."/>
            <person name="Yoshinaga Y."/>
            <person name="Martin F.M."/>
            <person name="Grigoriev I.V."/>
            <person name="Hibbett D.S."/>
        </authorList>
    </citation>
    <scope>NUCLEOTIDE SEQUENCE [LARGE SCALE GENOMIC DNA]</scope>
    <source>
        <strain evidence="1 2">CBS 109695</strain>
    </source>
</reference>
<dbReference type="AlphaFoldDB" id="A0A166DH43"/>
<name>A0A166DH43_9AGAM</name>
<dbReference type="Proteomes" id="UP000076532">
    <property type="component" value="Unassembled WGS sequence"/>
</dbReference>
<evidence type="ECO:0000313" key="1">
    <source>
        <dbReference type="EMBL" id="KZP14704.1"/>
    </source>
</evidence>
<protein>
    <submittedName>
        <fullName evidence="1">Uncharacterized protein</fullName>
    </submittedName>
</protein>
<evidence type="ECO:0000313" key="2">
    <source>
        <dbReference type="Proteomes" id="UP000076532"/>
    </source>
</evidence>
<dbReference type="EMBL" id="KV417613">
    <property type="protein sequence ID" value="KZP14704.1"/>
    <property type="molecule type" value="Genomic_DNA"/>
</dbReference>
<gene>
    <name evidence="1" type="ORF">FIBSPDRAFT_101898</name>
</gene>
<keyword evidence="2" id="KW-1185">Reference proteome</keyword>
<accession>A0A166DH43</accession>